<dbReference type="Proteomes" id="UP000078454">
    <property type="component" value="Unassembled WGS sequence"/>
</dbReference>
<dbReference type="AlphaFoldDB" id="A0A198AH87"/>
<gene>
    <name evidence="1" type="ORF">A8708_17720</name>
</gene>
<organism evidence="1 2">
    <name type="scientific">Paenibacillus oryzisoli</name>
    <dbReference type="NCBI Taxonomy" id="1850517"/>
    <lineage>
        <taxon>Bacteria</taxon>
        <taxon>Bacillati</taxon>
        <taxon>Bacillota</taxon>
        <taxon>Bacilli</taxon>
        <taxon>Bacillales</taxon>
        <taxon>Paenibacillaceae</taxon>
        <taxon>Paenibacillus</taxon>
    </lineage>
</organism>
<dbReference type="EMBL" id="LYPB01000050">
    <property type="protein sequence ID" value="OAS20421.1"/>
    <property type="molecule type" value="Genomic_DNA"/>
</dbReference>
<protein>
    <submittedName>
        <fullName evidence="1">Uncharacterized protein</fullName>
    </submittedName>
</protein>
<dbReference type="RefSeq" id="WP_068663050.1">
    <property type="nucleotide sequence ID" value="NZ_LYPB01000050.1"/>
</dbReference>
<name>A0A198AH87_9BACL</name>
<dbReference type="OrthoDB" id="2586527at2"/>
<reference evidence="1 2" key="1">
    <citation type="submission" date="2016-05" db="EMBL/GenBank/DDBJ databases">
        <title>Paenibacillus sp. 1ZS3-15 nov., isolated from the rhizosphere soil.</title>
        <authorList>
            <person name="Zhang X.X."/>
            <person name="Zhang J."/>
        </authorList>
    </citation>
    <scope>NUCLEOTIDE SEQUENCE [LARGE SCALE GENOMIC DNA]</scope>
    <source>
        <strain evidence="1 2">1ZS3-15</strain>
    </source>
</reference>
<sequence>MTSLPRYYLGTLPHMLNPIDLDYEWFGVLWLEENNRFPIIVGYWFSKEESEITHNVVQTGLSKWTQISDNQIIMRMYQSIRNLQKKQDWETRTRLSIRTIFKSPWNEVASGLYIIKSRETYPLHVSAILKKKFFVWLEHVAVCETEEELRGFMQRVSEEHQMETFMRKGSPLISPIYRN</sequence>
<evidence type="ECO:0000313" key="1">
    <source>
        <dbReference type="EMBL" id="OAS20421.1"/>
    </source>
</evidence>
<comment type="caution">
    <text evidence="1">The sequence shown here is derived from an EMBL/GenBank/DDBJ whole genome shotgun (WGS) entry which is preliminary data.</text>
</comment>
<accession>A0A198AH87</accession>
<evidence type="ECO:0000313" key="2">
    <source>
        <dbReference type="Proteomes" id="UP000078454"/>
    </source>
</evidence>
<proteinExistence type="predicted"/>
<keyword evidence="2" id="KW-1185">Reference proteome</keyword>